<keyword evidence="6 8" id="KW-0378">Hydrolase</keyword>
<dbReference type="InterPro" id="IPR000895">
    <property type="entry name" value="Transthyretin/HIU_hydrolase"/>
</dbReference>
<evidence type="ECO:0000256" key="5">
    <source>
        <dbReference type="ARBA" id="ARBA00022631"/>
    </source>
</evidence>
<dbReference type="SUPFAM" id="SSF49472">
    <property type="entry name" value="Transthyretin (synonym: prealbumin)"/>
    <property type="match status" value="1"/>
</dbReference>
<dbReference type="Pfam" id="PF00576">
    <property type="entry name" value="Transthyretin"/>
    <property type="match status" value="1"/>
</dbReference>
<evidence type="ECO:0000256" key="8">
    <source>
        <dbReference type="RuleBase" id="RU361270"/>
    </source>
</evidence>
<keyword evidence="11" id="KW-1185">Reference proteome</keyword>
<dbReference type="CDD" id="cd05822">
    <property type="entry name" value="TLP_HIUase"/>
    <property type="match status" value="1"/>
</dbReference>
<dbReference type="InterPro" id="IPR023418">
    <property type="entry name" value="Thyroxine_BS"/>
</dbReference>
<feature type="binding site" evidence="7">
    <location>
        <position position="47"/>
    </location>
    <ligand>
        <name>substrate</name>
    </ligand>
</feature>
<evidence type="ECO:0000259" key="9">
    <source>
        <dbReference type="SMART" id="SM00095"/>
    </source>
</evidence>
<organism evidence="10 11">
    <name type="scientific">Rhodococcoides trifolii</name>
    <dbReference type="NCBI Taxonomy" id="908250"/>
    <lineage>
        <taxon>Bacteria</taxon>
        <taxon>Bacillati</taxon>
        <taxon>Actinomycetota</taxon>
        <taxon>Actinomycetes</taxon>
        <taxon>Mycobacteriales</taxon>
        <taxon>Nocardiaceae</taxon>
        <taxon>Rhodococcoides</taxon>
    </lineage>
</organism>
<dbReference type="GO" id="GO:0006144">
    <property type="term" value="P:purine nucleobase metabolic process"/>
    <property type="evidence" value="ECO:0007669"/>
    <property type="project" value="UniProtKB-KW"/>
</dbReference>
<dbReference type="SMART" id="SM00095">
    <property type="entry name" value="TR_THY"/>
    <property type="match status" value="1"/>
</dbReference>
<feature type="binding site" evidence="7">
    <location>
        <position position="110"/>
    </location>
    <ligand>
        <name>substrate</name>
    </ligand>
</feature>
<dbReference type="AlphaFoldDB" id="A0A917FVJ4"/>
<gene>
    <name evidence="10" type="ORF">GCM10007304_21110</name>
</gene>
<dbReference type="EC" id="3.5.2.17" evidence="8"/>
<comment type="caution">
    <text evidence="10">The sequence shown here is derived from an EMBL/GenBank/DDBJ whole genome shotgun (WGS) entry which is preliminary data.</text>
</comment>
<dbReference type="PANTHER" id="PTHR10395:SF7">
    <property type="entry name" value="5-HYDROXYISOURATE HYDROLASE"/>
    <property type="match status" value="1"/>
</dbReference>
<evidence type="ECO:0000256" key="4">
    <source>
        <dbReference type="ARBA" id="ARBA00011881"/>
    </source>
</evidence>
<evidence type="ECO:0000256" key="6">
    <source>
        <dbReference type="ARBA" id="ARBA00022801"/>
    </source>
</evidence>
<comment type="similarity">
    <text evidence="3 8">Belongs to the transthyretin family. 5-hydroxyisourate hydrolase subfamily.</text>
</comment>
<proteinExistence type="inferred from homology"/>
<sequence>MTDRSHITTHVLDAANGSPAQGVSVELALLADGWNAVASRTTDEQGRISDLGPAALEPGIYRLTFDTASYFGRDVRSTFYPRIDITVEIAAVDEHYHVPILLSPFAFTTYRGS</sequence>
<dbReference type="InterPro" id="IPR036817">
    <property type="entry name" value="Transthyretin/HIU_hydrolase_sf"/>
</dbReference>
<keyword evidence="5 8" id="KW-0659">Purine metabolism</keyword>
<evidence type="ECO:0000256" key="7">
    <source>
        <dbReference type="PIRSR" id="PIRSR600895-51"/>
    </source>
</evidence>
<dbReference type="RefSeq" id="WP_188544738.1">
    <property type="nucleotide sequence ID" value="NZ_BMCU01000002.1"/>
</dbReference>
<evidence type="ECO:0000256" key="2">
    <source>
        <dbReference type="ARBA" id="ARBA00002704"/>
    </source>
</evidence>
<dbReference type="Gene3D" id="2.60.40.180">
    <property type="entry name" value="Transthyretin/hydroxyisourate hydrolase domain"/>
    <property type="match status" value="1"/>
</dbReference>
<dbReference type="InterPro" id="IPR014306">
    <property type="entry name" value="Hydroxyisourate_hydrolase"/>
</dbReference>
<name>A0A917FVJ4_9NOCA</name>
<protein>
    <recommendedName>
        <fullName evidence="8">5-hydroxyisourate hydrolase</fullName>
        <shortName evidence="8">HIU hydrolase</shortName>
        <shortName evidence="8">HIUHase</shortName>
        <ecNumber evidence="8">3.5.2.17</ecNumber>
    </recommendedName>
</protein>
<dbReference type="PRINTS" id="PR00189">
    <property type="entry name" value="TRNSTHYRETIN"/>
</dbReference>
<comment type="function">
    <text evidence="2">Catalyzes the hydrolysis of 5-hydroxyisourate (HIU) to 2-oxo-4-hydroxy-4-carboxy-5-ureidoimidazoline (OHCU).</text>
</comment>
<evidence type="ECO:0000256" key="1">
    <source>
        <dbReference type="ARBA" id="ARBA00001043"/>
    </source>
</evidence>
<dbReference type="Proteomes" id="UP000654257">
    <property type="component" value="Unassembled WGS sequence"/>
</dbReference>
<dbReference type="EMBL" id="BMCU01000002">
    <property type="protein sequence ID" value="GGG06831.1"/>
    <property type="molecule type" value="Genomic_DNA"/>
</dbReference>
<reference evidence="10" key="2">
    <citation type="submission" date="2020-09" db="EMBL/GenBank/DDBJ databases">
        <authorList>
            <person name="Sun Q."/>
            <person name="Sedlacek I."/>
        </authorList>
    </citation>
    <scope>NUCLEOTIDE SEQUENCE</scope>
    <source>
        <strain evidence="10">CCM 7905</strain>
    </source>
</reference>
<evidence type="ECO:0000256" key="3">
    <source>
        <dbReference type="ARBA" id="ARBA00009850"/>
    </source>
</evidence>
<evidence type="ECO:0000313" key="11">
    <source>
        <dbReference type="Proteomes" id="UP000654257"/>
    </source>
</evidence>
<dbReference type="PROSITE" id="PS00768">
    <property type="entry name" value="TRANSTHYRETIN_1"/>
    <property type="match status" value="1"/>
</dbReference>
<accession>A0A917FVJ4</accession>
<feature type="domain" description="Transthyretin/hydroxyisourate hydrolase" evidence="9">
    <location>
        <begin position="2"/>
        <end position="112"/>
    </location>
</feature>
<evidence type="ECO:0000313" key="10">
    <source>
        <dbReference type="EMBL" id="GGG06831.1"/>
    </source>
</evidence>
<dbReference type="PANTHER" id="PTHR10395">
    <property type="entry name" value="URICASE AND TRANSTHYRETIN-RELATED"/>
    <property type="match status" value="1"/>
</dbReference>
<dbReference type="GO" id="GO:0033971">
    <property type="term" value="F:hydroxyisourate hydrolase activity"/>
    <property type="evidence" value="ECO:0007669"/>
    <property type="project" value="UniProtKB-EC"/>
</dbReference>
<dbReference type="NCBIfam" id="TIGR02962">
    <property type="entry name" value="hdxy_isourate"/>
    <property type="match status" value="1"/>
</dbReference>
<comment type="catalytic activity">
    <reaction evidence="1 8">
        <text>5-hydroxyisourate + H2O = 5-hydroxy-2-oxo-4-ureido-2,5-dihydro-1H-imidazole-5-carboxylate + H(+)</text>
        <dbReference type="Rhea" id="RHEA:23736"/>
        <dbReference type="ChEBI" id="CHEBI:15377"/>
        <dbReference type="ChEBI" id="CHEBI:15378"/>
        <dbReference type="ChEBI" id="CHEBI:18072"/>
        <dbReference type="ChEBI" id="CHEBI:58639"/>
        <dbReference type="EC" id="3.5.2.17"/>
    </reaction>
</comment>
<reference evidence="10" key="1">
    <citation type="journal article" date="2014" name="Int. J. Syst. Evol. Microbiol.">
        <title>Complete genome sequence of Corynebacterium casei LMG S-19264T (=DSM 44701T), isolated from a smear-ripened cheese.</title>
        <authorList>
            <consortium name="US DOE Joint Genome Institute (JGI-PGF)"/>
            <person name="Walter F."/>
            <person name="Albersmeier A."/>
            <person name="Kalinowski J."/>
            <person name="Ruckert C."/>
        </authorList>
    </citation>
    <scope>NUCLEOTIDE SEQUENCE</scope>
    <source>
        <strain evidence="10">CCM 7905</strain>
    </source>
</reference>
<comment type="subunit">
    <text evidence="4 8">Homotetramer.</text>
</comment>
<feature type="binding site" evidence="7">
    <location>
        <position position="10"/>
    </location>
    <ligand>
        <name>substrate</name>
    </ligand>
</feature>
<dbReference type="InterPro" id="IPR023416">
    <property type="entry name" value="Transthyretin/HIU_hydrolase_d"/>
</dbReference>